<protein>
    <submittedName>
        <fullName evidence="1">Uncharacterized protein</fullName>
    </submittedName>
</protein>
<organism evidence="1 2">
    <name type="scientific">Callosobruchus maculatus</name>
    <name type="common">Southern cowpea weevil</name>
    <name type="synonym">Pulse bruchid</name>
    <dbReference type="NCBI Taxonomy" id="64391"/>
    <lineage>
        <taxon>Eukaryota</taxon>
        <taxon>Metazoa</taxon>
        <taxon>Ecdysozoa</taxon>
        <taxon>Arthropoda</taxon>
        <taxon>Hexapoda</taxon>
        <taxon>Insecta</taxon>
        <taxon>Pterygota</taxon>
        <taxon>Neoptera</taxon>
        <taxon>Endopterygota</taxon>
        <taxon>Coleoptera</taxon>
        <taxon>Polyphaga</taxon>
        <taxon>Cucujiformia</taxon>
        <taxon>Chrysomeloidea</taxon>
        <taxon>Chrysomelidae</taxon>
        <taxon>Bruchinae</taxon>
        <taxon>Bruchini</taxon>
        <taxon>Callosobruchus</taxon>
    </lineage>
</organism>
<reference evidence="1 2" key="1">
    <citation type="submission" date="2019-01" db="EMBL/GenBank/DDBJ databases">
        <authorList>
            <person name="Sayadi A."/>
        </authorList>
    </citation>
    <scope>NUCLEOTIDE SEQUENCE [LARGE SCALE GENOMIC DNA]</scope>
</reference>
<evidence type="ECO:0000313" key="2">
    <source>
        <dbReference type="Proteomes" id="UP000410492"/>
    </source>
</evidence>
<dbReference type="EMBL" id="CAACVG010006991">
    <property type="protein sequence ID" value="VEN42985.1"/>
    <property type="molecule type" value="Genomic_DNA"/>
</dbReference>
<keyword evidence="2" id="KW-1185">Reference proteome</keyword>
<evidence type="ECO:0000313" key="1">
    <source>
        <dbReference type="EMBL" id="VEN42985.1"/>
    </source>
</evidence>
<dbReference type="OrthoDB" id="6774216at2759"/>
<sequence>SDTADKYNKFLVESLEGLSKPQSLMYNCKIESNSNSMYVEPVSKMRF</sequence>
<dbReference type="AlphaFoldDB" id="A0A653C545"/>
<name>A0A653C545_CALMS</name>
<proteinExistence type="predicted"/>
<gene>
    <name evidence="1" type="ORF">CALMAC_LOCUS6286</name>
</gene>
<accession>A0A653C545</accession>
<feature type="non-terminal residue" evidence="1">
    <location>
        <position position="1"/>
    </location>
</feature>
<dbReference type="Proteomes" id="UP000410492">
    <property type="component" value="Unassembled WGS sequence"/>
</dbReference>